<comment type="caution">
    <text evidence="1">The sequence shown here is derived from an EMBL/GenBank/DDBJ whole genome shotgun (WGS) entry which is preliminary data.</text>
</comment>
<dbReference type="OrthoDB" id="1260127at2"/>
<dbReference type="RefSeq" id="WP_135836081.1">
    <property type="nucleotide sequence ID" value="NZ_SRPE01000008.1"/>
</dbReference>
<dbReference type="AlphaFoldDB" id="A0A4Z1B6R1"/>
<keyword evidence="2" id="KW-1185">Reference proteome</keyword>
<organism evidence="1 2">
    <name type="scientific">Empedobacter tilapiae</name>
    <dbReference type="NCBI Taxonomy" id="2491114"/>
    <lineage>
        <taxon>Bacteria</taxon>
        <taxon>Pseudomonadati</taxon>
        <taxon>Bacteroidota</taxon>
        <taxon>Flavobacteriia</taxon>
        <taxon>Flavobacteriales</taxon>
        <taxon>Weeksellaceae</taxon>
        <taxon>Empedobacter</taxon>
    </lineage>
</organism>
<dbReference type="SUPFAM" id="SSF48295">
    <property type="entry name" value="TrpR-like"/>
    <property type="match status" value="1"/>
</dbReference>
<evidence type="ECO:0000313" key="1">
    <source>
        <dbReference type="EMBL" id="TGN26108.1"/>
    </source>
</evidence>
<evidence type="ECO:0000313" key="2">
    <source>
        <dbReference type="Proteomes" id="UP000297998"/>
    </source>
</evidence>
<dbReference type="Proteomes" id="UP000297998">
    <property type="component" value="Unassembled WGS sequence"/>
</dbReference>
<dbReference type="GO" id="GO:0043565">
    <property type="term" value="F:sequence-specific DNA binding"/>
    <property type="evidence" value="ECO:0007669"/>
    <property type="project" value="InterPro"/>
</dbReference>
<name>A0A4Z1B6R1_9FLAO</name>
<accession>A0A4Z1B6R1</accession>
<sequence>MKKPNYQKIYQDIIEKKFPDKLGQTKKLLKKEMNVLDVIKISEILNSEQISENKKHRSYDLNSILKILTFQKNNNYTNTLTAEKYRISRNTVSKWRKIYGF</sequence>
<dbReference type="EMBL" id="SRPE01000008">
    <property type="protein sequence ID" value="TGN26108.1"/>
    <property type="molecule type" value="Genomic_DNA"/>
</dbReference>
<reference evidence="1 2" key="1">
    <citation type="submission" date="2019-03" db="EMBL/GenBank/DDBJ databases">
        <title>Empedobacter tilapiae sp. nov., isolated from an intestine of Nile tilapia Oreochromis niloticus.</title>
        <authorList>
            <person name="Kim Y.-O."/>
            <person name="Yoon J.-H."/>
        </authorList>
    </citation>
    <scope>NUCLEOTIDE SEQUENCE [LARGE SCALE GENOMIC DNA]</scope>
    <source>
        <strain evidence="1 2">MRS2</strain>
    </source>
</reference>
<gene>
    <name evidence="1" type="ORF">E4J94_12190</name>
</gene>
<proteinExistence type="predicted"/>
<protein>
    <submittedName>
        <fullName evidence="1">Helix-turn-helix domain-containing protein</fullName>
    </submittedName>
</protein>
<dbReference type="InterPro" id="IPR010921">
    <property type="entry name" value="Trp_repressor/repl_initiator"/>
</dbReference>